<keyword evidence="2" id="KW-1185">Reference proteome</keyword>
<evidence type="ECO:0000313" key="1">
    <source>
        <dbReference type="EMBL" id="KAI3839854.1"/>
    </source>
</evidence>
<evidence type="ECO:0000313" key="2">
    <source>
        <dbReference type="Proteomes" id="UP001202328"/>
    </source>
</evidence>
<organism evidence="1 2">
    <name type="scientific">Papaver atlanticum</name>
    <dbReference type="NCBI Taxonomy" id="357466"/>
    <lineage>
        <taxon>Eukaryota</taxon>
        <taxon>Viridiplantae</taxon>
        <taxon>Streptophyta</taxon>
        <taxon>Embryophyta</taxon>
        <taxon>Tracheophyta</taxon>
        <taxon>Spermatophyta</taxon>
        <taxon>Magnoliopsida</taxon>
        <taxon>Ranunculales</taxon>
        <taxon>Papaveraceae</taxon>
        <taxon>Papaveroideae</taxon>
        <taxon>Papaver</taxon>
    </lineage>
</organism>
<comment type="caution">
    <text evidence="1">The sequence shown here is derived from an EMBL/GenBank/DDBJ whole genome shotgun (WGS) entry which is preliminary data.</text>
</comment>
<sequence>MESLRNLFVLLLFTGVILLITINSTAIYHNNNIYISRNLLQRRPPQPNPPTPVRG</sequence>
<reference evidence="1" key="1">
    <citation type="submission" date="2022-04" db="EMBL/GenBank/DDBJ databases">
        <title>A functionally conserved STORR gene fusion in Papaver species that diverged 16.8 million years ago.</title>
        <authorList>
            <person name="Catania T."/>
        </authorList>
    </citation>
    <scope>NUCLEOTIDE SEQUENCE</scope>
    <source>
        <strain evidence="1">S-188037</strain>
    </source>
</reference>
<gene>
    <name evidence="1" type="ORF">MKW98_010159</name>
</gene>
<proteinExistence type="predicted"/>
<accession>A0AAD4RXL3</accession>
<protein>
    <submittedName>
        <fullName evidence="1">Uncharacterized protein</fullName>
    </submittedName>
</protein>
<dbReference type="AlphaFoldDB" id="A0AAD4RXL3"/>
<name>A0AAD4RXL3_9MAGN</name>
<dbReference type="EMBL" id="JAJJMB010017331">
    <property type="protein sequence ID" value="KAI3839854.1"/>
    <property type="molecule type" value="Genomic_DNA"/>
</dbReference>
<dbReference type="Proteomes" id="UP001202328">
    <property type="component" value="Unassembled WGS sequence"/>
</dbReference>